<feature type="non-terminal residue" evidence="3">
    <location>
        <position position="1"/>
    </location>
</feature>
<evidence type="ECO:0000313" key="3">
    <source>
        <dbReference type="EMBL" id="KAJ7303836.1"/>
    </source>
</evidence>
<name>A0AAD7E9U9_9AGAR</name>
<protein>
    <recommendedName>
        <fullName evidence="2">Helitron helicase-like domain-containing protein</fullName>
    </recommendedName>
</protein>
<dbReference type="InterPro" id="IPR025476">
    <property type="entry name" value="Helitron_helicase-like"/>
</dbReference>
<dbReference type="Proteomes" id="UP001218218">
    <property type="component" value="Unassembled WGS sequence"/>
</dbReference>
<dbReference type="AlphaFoldDB" id="A0AAD7E9U9"/>
<proteinExistence type="predicted"/>
<gene>
    <name evidence="3" type="ORF">DFH08DRAFT_644204</name>
</gene>
<evidence type="ECO:0000313" key="4">
    <source>
        <dbReference type="Proteomes" id="UP001218218"/>
    </source>
</evidence>
<keyword evidence="4" id="KW-1185">Reference proteome</keyword>
<dbReference type="EMBL" id="JARIHO010000102">
    <property type="protein sequence ID" value="KAJ7303836.1"/>
    <property type="molecule type" value="Genomic_DNA"/>
</dbReference>
<feature type="compositionally biased region" description="Acidic residues" evidence="1">
    <location>
        <begin position="354"/>
        <end position="364"/>
    </location>
</feature>
<sequence length="429" mass="48316">SNGLFGRCSAYYAMVEAQGRGTLHCHMLVWIEGNPSPQALRDRMKDNPLFQGKMFAWLESIISCELPSTTELVIETDGEMKPPKMPDGWEDPRVHKKPDVADMGEDEFAQAMLATVEELAIKSNWHVHRETCWKYLKPGEPRTDKTCRMRINGDVNPLTHIDPESESIILRRLHPRINNYNQLVLFLLRCNMDIKYIGSGEGAKALIHYVTDYVTKSALATHIGLSAVEYAIKRNSEKFVAVEKQGLGKEGNTVDQINRSLFTKTVMALMSKQEVSHQQVMSYLVGGGDYYTSHTFKPLKWGEVDRYIAAQEAAAATDPPPLNMLPEPSDMQVDRPLPDETLESTDRGPHADAVDPEVVGDEDGTDRNDSEPEVSLVISENWVGVPSIVFDYPHRSNDAAFKDLNLWEHEEWVTKTTVSAEDKRTDKIS</sequence>
<evidence type="ECO:0000256" key="1">
    <source>
        <dbReference type="SAM" id="MobiDB-lite"/>
    </source>
</evidence>
<reference evidence="3" key="1">
    <citation type="submission" date="2023-03" db="EMBL/GenBank/DDBJ databases">
        <title>Massive genome expansion in bonnet fungi (Mycena s.s.) driven by repeated elements and novel gene families across ecological guilds.</title>
        <authorList>
            <consortium name="Lawrence Berkeley National Laboratory"/>
            <person name="Harder C.B."/>
            <person name="Miyauchi S."/>
            <person name="Viragh M."/>
            <person name="Kuo A."/>
            <person name="Thoen E."/>
            <person name="Andreopoulos B."/>
            <person name="Lu D."/>
            <person name="Skrede I."/>
            <person name="Drula E."/>
            <person name="Henrissat B."/>
            <person name="Morin E."/>
            <person name="Kohler A."/>
            <person name="Barry K."/>
            <person name="LaButti K."/>
            <person name="Morin E."/>
            <person name="Salamov A."/>
            <person name="Lipzen A."/>
            <person name="Mereny Z."/>
            <person name="Hegedus B."/>
            <person name="Baldrian P."/>
            <person name="Stursova M."/>
            <person name="Weitz H."/>
            <person name="Taylor A."/>
            <person name="Grigoriev I.V."/>
            <person name="Nagy L.G."/>
            <person name="Martin F."/>
            <person name="Kauserud H."/>
        </authorList>
    </citation>
    <scope>NUCLEOTIDE SEQUENCE</scope>
    <source>
        <strain evidence="3">CBHHK002</strain>
    </source>
</reference>
<feature type="region of interest" description="Disordered" evidence="1">
    <location>
        <begin position="315"/>
        <end position="373"/>
    </location>
</feature>
<evidence type="ECO:0000259" key="2">
    <source>
        <dbReference type="Pfam" id="PF14214"/>
    </source>
</evidence>
<comment type="caution">
    <text evidence="3">The sequence shown here is derived from an EMBL/GenBank/DDBJ whole genome shotgun (WGS) entry which is preliminary data.</text>
</comment>
<feature type="domain" description="Helitron helicase-like" evidence="2">
    <location>
        <begin position="2"/>
        <end position="29"/>
    </location>
</feature>
<feature type="non-terminal residue" evidence="3">
    <location>
        <position position="429"/>
    </location>
</feature>
<accession>A0AAD7E9U9</accession>
<dbReference type="Pfam" id="PF14214">
    <property type="entry name" value="Helitron_like_N"/>
    <property type="match status" value="1"/>
</dbReference>
<feature type="compositionally biased region" description="Basic and acidic residues" evidence="1">
    <location>
        <begin position="332"/>
        <end position="353"/>
    </location>
</feature>
<organism evidence="3 4">
    <name type="scientific">Mycena albidolilacea</name>
    <dbReference type="NCBI Taxonomy" id="1033008"/>
    <lineage>
        <taxon>Eukaryota</taxon>
        <taxon>Fungi</taxon>
        <taxon>Dikarya</taxon>
        <taxon>Basidiomycota</taxon>
        <taxon>Agaricomycotina</taxon>
        <taxon>Agaricomycetes</taxon>
        <taxon>Agaricomycetidae</taxon>
        <taxon>Agaricales</taxon>
        <taxon>Marasmiineae</taxon>
        <taxon>Mycenaceae</taxon>
        <taxon>Mycena</taxon>
    </lineage>
</organism>